<feature type="compositionally biased region" description="Low complexity" evidence="2">
    <location>
        <begin position="249"/>
        <end position="285"/>
    </location>
</feature>
<feature type="compositionally biased region" description="Pro residues" evidence="2">
    <location>
        <begin position="122"/>
        <end position="176"/>
    </location>
</feature>
<feature type="compositionally biased region" description="Low complexity" evidence="2">
    <location>
        <begin position="105"/>
        <end position="121"/>
    </location>
</feature>
<evidence type="ECO:0000313" key="3">
    <source>
        <dbReference type="EMBL" id="USQ77881.1"/>
    </source>
</evidence>
<sequence length="763" mass="80421">MSEHTQGTPATPDEPSVAPDETTPETAPADQAAESSGAEVAASVPSPDPSAVPVPGLPEPVEPTPEPQPEPGQPDPAPSPVPDPVEPATETAPEPTPEPAPETAPEPAAETSGAEVAASVPSPDPSTVPVPGLPEPVEPTPEPQPEPGQPDPAPSPVPDPIDPTPEPAAEPAPETTPEPAGETSGAEVAESVPSPDPSTVPVPGLPEPVEPTPEPQPEPGQPDPAPSPVPDPVDPTPEPDPLASVPDTATPEVVSEPAAEASSEAEPAPEPAAVAAPEPAAEAAPEPAPVATPEPATEAAPEPAATPPSPVPTPKPGPPVPSPAALAGRRPAARPVVPVMPPPAAMSDSVKFGRVGDDGTVFVKDGEQERAVGSYPEASHEEALAYFARKYDELTANAGLLQQRLGQTDLSAHEAREALKTLRDQIGEANVVGDLPALREAVDQIEVAVKDRQRAETEARTQAKAEATVTREALVAEAEKLAAADVHQVQWKTASARMRGMLDEWRGLQKKGPKLDKDVENALWQRLSSARSTFDKSRKGFFSELDTQHTEAKRAKEKLVAEAEALSTSKDWGSTAGAFKRLMQDWRRAGRAQRADDDALWERFKTAQDAFFNAKDEVVAAENEEFKANLVVKEDLLKEAESLVPVKDLTSAKAQLRAIQDRWDEAGKVPREDMSRVEGRLRKVEQAVRDLDDAKWTRTNPELNARAQSMVEQLERAVQGLEQDLAAAQASGDDTKIQQAQAALDARREWLDSARGGVSEFGG</sequence>
<dbReference type="EMBL" id="CP099490">
    <property type="protein sequence ID" value="USQ77881.1"/>
    <property type="molecule type" value="Genomic_DNA"/>
</dbReference>
<feature type="compositionally biased region" description="Pro residues" evidence="2">
    <location>
        <begin position="304"/>
        <end position="322"/>
    </location>
</feature>
<feature type="coiled-coil region" evidence="1">
    <location>
        <begin position="674"/>
        <end position="731"/>
    </location>
</feature>
<gene>
    <name evidence="3" type="ORF">NF557_08325</name>
</gene>
<name>A0ABY4YMD1_9MICO</name>
<dbReference type="PRINTS" id="PR01217">
    <property type="entry name" value="PRICHEXTENSN"/>
</dbReference>
<feature type="compositionally biased region" description="Low complexity" evidence="2">
    <location>
        <begin position="323"/>
        <end position="337"/>
    </location>
</feature>
<proteinExistence type="predicted"/>
<dbReference type="Proteomes" id="UP001056535">
    <property type="component" value="Chromosome"/>
</dbReference>
<feature type="compositionally biased region" description="Low complexity" evidence="2">
    <location>
        <begin position="32"/>
        <end position="45"/>
    </location>
</feature>
<dbReference type="Pfam" id="PF03993">
    <property type="entry name" value="DUF349"/>
    <property type="match status" value="3"/>
</dbReference>
<organism evidence="3 4">
    <name type="scientific">Ornithinimicrobium cryptoxanthini</name>
    <dbReference type="NCBI Taxonomy" id="2934161"/>
    <lineage>
        <taxon>Bacteria</taxon>
        <taxon>Bacillati</taxon>
        <taxon>Actinomycetota</taxon>
        <taxon>Actinomycetes</taxon>
        <taxon>Micrococcales</taxon>
        <taxon>Ornithinimicrobiaceae</taxon>
        <taxon>Ornithinimicrobium</taxon>
    </lineage>
</organism>
<dbReference type="InterPro" id="IPR007139">
    <property type="entry name" value="DUF349"/>
</dbReference>
<dbReference type="PANTHER" id="PTHR24216:SF65">
    <property type="entry name" value="PAXILLIN-LIKE PROTEIN 1"/>
    <property type="match status" value="1"/>
</dbReference>
<keyword evidence="4" id="KW-1185">Reference proteome</keyword>
<protein>
    <submittedName>
        <fullName evidence="3">DUF349 domain-containing protein</fullName>
    </submittedName>
</protein>
<feature type="compositionally biased region" description="Pro residues" evidence="2">
    <location>
        <begin position="46"/>
        <end position="85"/>
    </location>
</feature>
<evidence type="ECO:0000256" key="1">
    <source>
        <dbReference type="SAM" id="Coils"/>
    </source>
</evidence>
<feature type="compositionally biased region" description="Pro residues" evidence="2">
    <location>
        <begin position="194"/>
        <end position="240"/>
    </location>
</feature>
<keyword evidence="1" id="KW-0175">Coiled coil</keyword>
<reference evidence="3" key="1">
    <citation type="submission" date="2022-06" db="EMBL/GenBank/DDBJ databases">
        <title>Ornithinimicrobium JY.X270.</title>
        <authorList>
            <person name="Huang Y."/>
        </authorList>
    </citation>
    <scope>NUCLEOTIDE SEQUENCE</scope>
    <source>
        <strain evidence="3">JY.X270</strain>
    </source>
</reference>
<dbReference type="RefSeq" id="WP_252623683.1">
    <property type="nucleotide sequence ID" value="NZ_CP099490.1"/>
</dbReference>
<feature type="compositionally biased region" description="Low complexity" evidence="2">
    <location>
        <begin position="293"/>
        <end position="303"/>
    </location>
</feature>
<evidence type="ECO:0000313" key="4">
    <source>
        <dbReference type="Proteomes" id="UP001056535"/>
    </source>
</evidence>
<accession>A0ABY4YMD1</accession>
<evidence type="ECO:0000256" key="2">
    <source>
        <dbReference type="SAM" id="MobiDB-lite"/>
    </source>
</evidence>
<dbReference type="PANTHER" id="PTHR24216">
    <property type="entry name" value="PAXILLIN-RELATED"/>
    <property type="match status" value="1"/>
</dbReference>
<feature type="region of interest" description="Disordered" evidence="2">
    <location>
        <begin position="1"/>
        <end position="355"/>
    </location>
</feature>
<feature type="compositionally biased region" description="Pro residues" evidence="2">
    <location>
        <begin position="94"/>
        <end position="104"/>
    </location>
</feature>